<dbReference type="InterPro" id="IPR035685">
    <property type="entry name" value="DRE_TIM_HOA"/>
</dbReference>
<dbReference type="GO" id="GO:0003852">
    <property type="term" value="F:2-isopropylmalate synthase activity"/>
    <property type="evidence" value="ECO:0007669"/>
    <property type="project" value="TreeGrafter"/>
</dbReference>
<feature type="coiled-coil region" evidence="7">
    <location>
        <begin position="350"/>
        <end position="377"/>
    </location>
</feature>
<dbReference type="SUPFAM" id="SSF51735">
    <property type="entry name" value="NAD(P)-binding Rossmann-fold domains"/>
    <property type="match status" value="1"/>
</dbReference>
<accession>A0A660S660</accession>
<proteinExistence type="inferred from homology"/>
<keyword evidence="5 9" id="KW-0456">Lyase</keyword>
<dbReference type="InterPro" id="IPR036291">
    <property type="entry name" value="NAD(P)-bd_dom_sf"/>
</dbReference>
<dbReference type="InterPro" id="IPR017629">
    <property type="entry name" value="4OH_2_O-val_aldolase"/>
</dbReference>
<dbReference type="GO" id="GO:0046872">
    <property type="term" value="F:metal ion binding"/>
    <property type="evidence" value="ECO:0007669"/>
    <property type="project" value="UniProtKB-KW"/>
</dbReference>
<comment type="caution">
    <text evidence="9">The sequence shown here is derived from an EMBL/GenBank/DDBJ whole genome shotgun (WGS) entry which is preliminary data.</text>
</comment>
<dbReference type="PANTHER" id="PTHR10277">
    <property type="entry name" value="HOMOCITRATE SYNTHASE-RELATED"/>
    <property type="match status" value="1"/>
</dbReference>
<reference evidence="9 10" key="1">
    <citation type="submission" date="2018-06" db="EMBL/GenBank/DDBJ databases">
        <title>Extensive metabolic versatility and redundancy in microbially diverse, dynamic hydrothermal sediments.</title>
        <authorList>
            <person name="Dombrowski N."/>
            <person name="Teske A."/>
            <person name="Baker B.J."/>
        </authorList>
    </citation>
    <scope>NUCLEOTIDE SEQUENCE [LARGE SCALE GENOMIC DNA]</scope>
    <source>
        <strain evidence="9">B35_G9</strain>
    </source>
</reference>
<dbReference type="NCBIfam" id="NF006049">
    <property type="entry name" value="PRK08195.1"/>
    <property type="match status" value="1"/>
</dbReference>
<dbReference type="Gene3D" id="3.20.20.70">
    <property type="entry name" value="Aldolase class I"/>
    <property type="match status" value="1"/>
</dbReference>
<feature type="domain" description="Pyruvate carboxyltransferase" evidence="8">
    <location>
        <begin position="31"/>
        <end position="282"/>
    </location>
</feature>
<evidence type="ECO:0000256" key="4">
    <source>
        <dbReference type="ARBA" id="ARBA00023211"/>
    </source>
</evidence>
<evidence type="ECO:0000313" key="9">
    <source>
        <dbReference type="EMBL" id="RKX65233.1"/>
    </source>
</evidence>
<keyword evidence="2" id="KW-0479">Metal-binding</keyword>
<dbReference type="GO" id="GO:0009098">
    <property type="term" value="P:L-leucine biosynthetic process"/>
    <property type="evidence" value="ECO:0007669"/>
    <property type="project" value="TreeGrafter"/>
</dbReference>
<dbReference type="NCBIfam" id="TIGR03217">
    <property type="entry name" value="4OH_2_O_val_ald"/>
    <property type="match status" value="1"/>
</dbReference>
<dbReference type="Pfam" id="PF07836">
    <property type="entry name" value="DmpG_comm"/>
    <property type="match status" value="1"/>
</dbReference>
<dbReference type="Gene3D" id="1.10.8.60">
    <property type="match status" value="1"/>
</dbReference>
<dbReference type="PANTHER" id="PTHR10277:SF9">
    <property type="entry name" value="2-ISOPROPYLMALATE SYNTHASE 1, CHLOROPLASTIC-RELATED"/>
    <property type="match status" value="1"/>
</dbReference>
<dbReference type="EMBL" id="QNBC01000102">
    <property type="protein sequence ID" value="RKX65233.1"/>
    <property type="molecule type" value="Genomic_DNA"/>
</dbReference>
<evidence type="ECO:0000256" key="3">
    <source>
        <dbReference type="ARBA" id="ARBA00022797"/>
    </source>
</evidence>
<keyword evidence="4" id="KW-0464">Manganese</keyword>
<name>A0A660S660_UNCT6</name>
<evidence type="ECO:0000256" key="7">
    <source>
        <dbReference type="SAM" id="Coils"/>
    </source>
</evidence>
<dbReference type="EC" id="4.1.3.39" evidence="6"/>
<dbReference type="Gene3D" id="3.40.50.720">
    <property type="entry name" value="NAD(P)-binding Rossmann-like Domain"/>
    <property type="match status" value="1"/>
</dbReference>
<dbReference type="SUPFAM" id="SSF89000">
    <property type="entry name" value="post-HMGL domain-like"/>
    <property type="match status" value="1"/>
</dbReference>
<evidence type="ECO:0000256" key="1">
    <source>
        <dbReference type="ARBA" id="ARBA00008944"/>
    </source>
</evidence>
<dbReference type="InterPro" id="IPR012425">
    <property type="entry name" value="DmpG_comm"/>
</dbReference>
<protein>
    <recommendedName>
        <fullName evidence="6">4-hydroxy-2-oxovalerate aldolase</fullName>
        <ecNumber evidence="6">4.1.3.39</ecNumber>
    </recommendedName>
</protein>
<dbReference type="AlphaFoldDB" id="A0A660S660"/>
<dbReference type="Pfam" id="PF00682">
    <property type="entry name" value="HMGL-like"/>
    <property type="match status" value="1"/>
</dbReference>
<dbReference type="InterPro" id="IPR013785">
    <property type="entry name" value="Aldolase_TIM"/>
</dbReference>
<organism evidence="9 10">
    <name type="scientific">candidate division TA06 bacterium</name>
    <dbReference type="NCBI Taxonomy" id="2250710"/>
    <lineage>
        <taxon>Bacteria</taxon>
        <taxon>Bacteria division TA06</taxon>
    </lineage>
</organism>
<dbReference type="Proteomes" id="UP000282321">
    <property type="component" value="Unassembled WGS sequence"/>
</dbReference>
<sequence length="724" mass="78733">MIIHYMSSLYMFIKGLHIIKNPTKMNNMRDITILECTLRDGSYAIDYQFTAEDTAIIAAGLEDAGFRFIEIGHGLGLNASNAGEGVAAATDEEYLKAASSVLKKAKFGMFFIPGIGREEDLKMAADYGMEFVRIGTNAPEADKAEKYIKLAKKLGMTVSSNLMKSYALSPEGLAEKAKLVEEWGADIVYIVDSAGGMLPKDIKEYVEAVKAKTKGVEIGLHAHNNLSLAVANTLAAIEAGATMVDSCLQGIGRSAGNTQTEILVLVLEKLGYNTGIDSIKVMDLGKKLVNPLIHRTGVDPIDVTSGYAMFHSKFLKNVYKAANKYGLDPRELIIESSKRSVVNVPEELVMSIAEELKEKEKRKKEEAEIAIREIDFETGEGVLTAGEKVKKIASELFSLSKKTGKRSIFSVSTSNKGQEVVFPFIRMNSISVIGNCEVNTVRQVNEVIEAIDGIVDVILVDADKRIGGKNLLQIVSEFVKRSEVISYKDTDAWAVAAGALISQSVRNIPKSKIVIFGCNNPSIKLAQRLSEMGARVTLWDENPDRLNKVVKSLNLIKDDDLIDGEIDKIRASTNADVMIGFDINRPVISKKMLEKMNQNGLVIDASIGSILPEGVQYAINSGLKVYRLDMRAGLSGEIITALETKELIENVAGKGEINGVTVVAGGFIGKRGDVVVDSISNPIRIVGIANGIGGIIKDVEELKRHEESIKRVKSGIAMRNISLI</sequence>
<keyword evidence="7" id="KW-0175">Coiled coil</keyword>
<dbReference type="PROSITE" id="PS50991">
    <property type="entry name" value="PYR_CT"/>
    <property type="match status" value="1"/>
</dbReference>
<evidence type="ECO:0000313" key="10">
    <source>
        <dbReference type="Proteomes" id="UP000282321"/>
    </source>
</evidence>
<evidence type="ECO:0000256" key="6">
    <source>
        <dbReference type="NCBIfam" id="TIGR03217"/>
    </source>
</evidence>
<keyword evidence="3" id="KW-0058">Aromatic hydrocarbons catabolism</keyword>
<dbReference type="SUPFAM" id="SSF51569">
    <property type="entry name" value="Aldolase"/>
    <property type="match status" value="1"/>
</dbReference>
<dbReference type="InterPro" id="IPR000891">
    <property type="entry name" value="PYR_CT"/>
</dbReference>
<evidence type="ECO:0000256" key="2">
    <source>
        <dbReference type="ARBA" id="ARBA00022723"/>
    </source>
</evidence>
<comment type="similarity">
    <text evidence="1">Belongs to the 4-hydroxy-2-oxovalerate aldolase family.</text>
</comment>
<dbReference type="CDD" id="cd07943">
    <property type="entry name" value="DRE_TIM_HOA"/>
    <property type="match status" value="1"/>
</dbReference>
<dbReference type="GO" id="GO:0008701">
    <property type="term" value="F:4-hydroxy-2-oxovalerate aldolase activity"/>
    <property type="evidence" value="ECO:0007669"/>
    <property type="project" value="UniProtKB-UniRule"/>
</dbReference>
<evidence type="ECO:0000256" key="5">
    <source>
        <dbReference type="ARBA" id="ARBA00023239"/>
    </source>
</evidence>
<gene>
    <name evidence="9" type="primary">dmpG</name>
    <name evidence="9" type="ORF">DRP44_06785</name>
</gene>
<dbReference type="InterPro" id="IPR050073">
    <property type="entry name" value="2-IPM_HCS-like"/>
</dbReference>
<evidence type="ECO:0000259" key="8">
    <source>
        <dbReference type="PROSITE" id="PS50991"/>
    </source>
</evidence>